<proteinExistence type="inferred from homology"/>
<dbReference type="NCBIfam" id="TIGR02385">
    <property type="entry name" value="RelE_StbE"/>
    <property type="match status" value="1"/>
</dbReference>
<protein>
    <submittedName>
        <fullName evidence="3">Type II toxin-antitoxin system RelE/ParE family toxin</fullName>
    </submittedName>
</protein>
<dbReference type="Gene3D" id="3.30.2310.20">
    <property type="entry name" value="RelE-like"/>
    <property type="match status" value="1"/>
</dbReference>
<dbReference type="InterPro" id="IPR007712">
    <property type="entry name" value="RelE/ParE_toxin"/>
</dbReference>
<keyword evidence="2" id="KW-1277">Toxin-antitoxin system</keyword>
<dbReference type="Pfam" id="PF05016">
    <property type="entry name" value="ParE_toxin"/>
    <property type="match status" value="1"/>
</dbReference>
<dbReference type="AlphaFoldDB" id="A0A5B8CHX1"/>
<accession>A0A5B8CHX1</accession>
<dbReference type="EMBL" id="CP041016">
    <property type="protein sequence ID" value="QDC36381.1"/>
    <property type="molecule type" value="Genomic_DNA"/>
</dbReference>
<evidence type="ECO:0000313" key="4">
    <source>
        <dbReference type="Proteomes" id="UP000311469"/>
    </source>
</evidence>
<dbReference type="Proteomes" id="UP000311469">
    <property type="component" value="Chromosome cSF1"/>
</dbReference>
<dbReference type="InterPro" id="IPR051803">
    <property type="entry name" value="TA_system_RelE-like_toxin"/>
</dbReference>
<evidence type="ECO:0000313" key="3">
    <source>
        <dbReference type="EMBL" id="QDC36381.1"/>
    </source>
</evidence>
<dbReference type="KEGG" id="sufl:FIL70_03100"/>
<name>A0A5B8CHX1_SPHSA</name>
<organism evidence="3 4">
    <name type="scientific">Sphingobium fuliginis ATCC 27551</name>
    <dbReference type="NCBI Taxonomy" id="1208342"/>
    <lineage>
        <taxon>Bacteria</taxon>
        <taxon>Pseudomonadati</taxon>
        <taxon>Pseudomonadota</taxon>
        <taxon>Alphaproteobacteria</taxon>
        <taxon>Sphingomonadales</taxon>
        <taxon>Sphingomonadaceae</taxon>
        <taxon>Sphingobium</taxon>
    </lineage>
</organism>
<dbReference type="RefSeq" id="WP_140041603.1">
    <property type="nucleotide sequence ID" value="NZ_CP041016.1"/>
</dbReference>
<comment type="similarity">
    <text evidence="1">Belongs to the RelE toxin family.</text>
</comment>
<reference evidence="3 4" key="1">
    <citation type="submission" date="2019-06" db="EMBL/GenBank/DDBJ databases">
        <title>Genome organization and adaptive potential of archetypical organophosphate degarding Sphingobium fuliginis ATCC 27551.</title>
        <authorList>
            <person name="Sarwar A."/>
            <person name="Parthasarathy S."/>
            <person name="Singh C."/>
            <person name="Siddavattam D."/>
        </authorList>
    </citation>
    <scope>NUCLEOTIDE SEQUENCE [LARGE SCALE GENOMIC DNA]</scope>
    <source>
        <strain evidence="3 4">ATCC 27551</strain>
    </source>
</reference>
<dbReference type="InterPro" id="IPR035093">
    <property type="entry name" value="RelE/ParE_toxin_dom_sf"/>
</dbReference>
<dbReference type="PANTHER" id="PTHR33755">
    <property type="entry name" value="TOXIN PARE1-RELATED"/>
    <property type="match status" value="1"/>
</dbReference>
<gene>
    <name evidence="3" type="ORF">FIL70_03100</name>
</gene>
<dbReference type="PANTHER" id="PTHR33755:SF6">
    <property type="entry name" value="PLASMID STABILIZATION SYSTEM PROTEIN"/>
    <property type="match status" value="1"/>
</dbReference>
<sequence>MKLVWSRHAAADRMAIFTWIAQDDPRAAALVDDRLEDAARRLIDFPESGRPGRIEGTRELVVARTPYVVPYQIVGDTVRLLRVIHGARMWPQEINDGDG</sequence>
<evidence type="ECO:0000256" key="1">
    <source>
        <dbReference type="ARBA" id="ARBA00006226"/>
    </source>
</evidence>
<evidence type="ECO:0000256" key="2">
    <source>
        <dbReference type="ARBA" id="ARBA00022649"/>
    </source>
</evidence>